<comment type="catalytic activity">
    <reaction evidence="3">
        <text>Endohydrolysis of (1-&gt;4)-alpha-D-glucosidic linkages in polysaccharides containing three or more (1-&gt;4)-alpha-linked D-glucose units.</text>
        <dbReference type="EC" id="3.2.1.1"/>
    </reaction>
</comment>
<accession>A0A3D2X119</accession>
<dbReference type="GO" id="GO:0004556">
    <property type="term" value="F:alpha-amylase activity"/>
    <property type="evidence" value="ECO:0007669"/>
    <property type="project" value="UniProtKB-UniRule"/>
</dbReference>
<evidence type="ECO:0000256" key="5">
    <source>
        <dbReference type="SAM" id="SignalP"/>
    </source>
</evidence>
<protein>
    <recommendedName>
        <fullName evidence="3">Alpha-amylase</fullName>
        <ecNumber evidence="3">3.2.1.1</ecNumber>
    </recommendedName>
</protein>
<dbReference type="EMBL" id="DPVV01000010">
    <property type="protein sequence ID" value="HCL00849.1"/>
    <property type="molecule type" value="Genomic_DNA"/>
</dbReference>
<dbReference type="GO" id="GO:0009313">
    <property type="term" value="P:oligosaccharide catabolic process"/>
    <property type="evidence" value="ECO:0007669"/>
    <property type="project" value="TreeGrafter"/>
</dbReference>
<feature type="domain" description="Glycosyl hydrolase family 13 catalytic" evidence="6">
    <location>
        <begin position="83"/>
        <end position="488"/>
    </location>
</feature>
<dbReference type="PRINTS" id="PR00110">
    <property type="entry name" value="ALPHAAMYLASE"/>
</dbReference>
<name>A0A3D2X119_9FIRM</name>
<evidence type="ECO:0000256" key="1">
    <source>
        <dbReference type="ARBA" id="ARBA00008061"/>
    </source>
</evidence>
<dbReference type="Gene3D" id="3.20.20.80">
    <property type="entry name" value="Glycosidases"/>
    <property type="match status" value="1"/>
</dbReference>
<evidence type="ECO:0000256" key="2">
    <source>
        <dbReference type="RuleBase" id="RU003615"/>
    </source>
</evidence>
<dbReference type="PANTHER" id="PTHR10357:SF179">
    <property type="entry name" value="NEUTRAL AND BASIC AMINO ACID TRANSPORT PROTEIN RBAT"/>
    <property type="match status" value="1"/>
</dbReference>
<reference evidence="7 8" key="1">
    <citation type="journal article" date="2018" name="Nat. Biotechnol.">
        <title>A standardized bacterial taxonomy based on genome phylogeny substantially revises the tree of life.</title>
        <authorList>
            <person name="Parks D.H."/>
            <person name="Chuvochina M."/>
            <person name="Waite D.W."/>
            <person name="Rinke C."/>
            <person name="Skarshewski A."/>
            <person name="Chaumeil P.A."/>
            <person name="Hugenholtz P."/>
        </authorList>
    </citation>
    <scope>NUCLEOTIDE SEQUENCE [LARGE SCALE GENOMIC DNA]</scope>
    <source>
        <strain evidence="7">UBA11728</strain>
    </source>
</reference>
<evidence type="ECO:0000313" key="8">
    <source>
        <dbReference type="Proteomes" id="UP000262969"/>
    </source>
</evidence>
<evidence type="ECO:0000313" key="7">
    <source>
        <dbReference type="EMBL" id="HCL00849.1"/>
    </source>
</evidence>
<dbReference type="EC" id="3.2.1.1" evidence="3"/>
<evidence type="ECO:0000256" key="3">
    <source>
        <dbReference type="RuleBase" id="RU361134"/>
    </source>
</evidence>
<dbReference type="Proteomes" id="UP000262969">
    <property type="component" value="Unassembled WGS sequence"/>
</dbReference>
<evidence type="ECO:0000256" key="4">
    <source>
        <dbReference type="SAM" id="MobiDB-lite"/>
    </source>
</evidence>
<comment type="similarity">
    <text evidence="1 2">Belongs to the glycosyl hydrolase 13 family.</text>
</comment>
<dbReference type="InterPro" id="IPR017853">
    <property type="entry name" value="GH"/>
</dbReference>
<dbReference type="GO" id="GO:0043169">
    <property type="term" value="F:cation binding"/>
    <property type="evidence" value="ECO:0007669"/>
    <property type="project" value="InterPro"/>
</dbReference>
<evidence type="ECO:0000259" key="6">
    <source>
        <dbReference type="SMART" id="SM00642"/>
    </source>
</evidence>
<dbReference type="AlphaFoldDB" id="A0A3D2X119"/>
<dbReference type="SUPFAM" id="SSF51445">
    <property type="entry name" value="(Trans)glycosidases"/>
    <property type="match status" value="1"/>
</dbReference>
<dbReference type="Pfam" id="PF00128">
    <property type="entry name" value="Alpha-amylase"/>
    <property type="match status" value="1"/>
</dbReference>
<dbReference type="SMART" id="SM00642">
    <property type="entry name" value="Aamy"/>
    <property type="match status" value="1"/>
</dbReference>
<comment type="caution">
    <text evidence="7">The sequence shown here is derived from an EMBL/GenBank/DDBJ whole genome shotgun (WGS) entry which is preliminary data.</text>
</comment>
<gene>
    <name evidence="7" type="ORF">DHW61_00240</name>
</gene>
<organism evidence="7 8">
    <name type="scientific">Lachnoclostridium phytofermentans</name>
    <dbReference type="NCBI Taxonomy" id="66219"/>
    <lineage>
        <taxon>Bacteria</taxon>
        <taxon>Bacillati</taxon>
        <taxon>Bacillota</taxon>
        <taxon>Clostridia</taxon>
        <taxon>Lachnospirales</taxon>
        <taxon>Lachnospiraceae</taxon>
    </lineage>
</organism>
<dbReference type="PROSITE" id="PS51257">
    <property type="entry name" value="PROKAR_LIPOPROTEIN"/>
    <property type="match status" value="1"/>
</dbReference>
<dbReference type="CDD" id="cd11316">
    <property type="entry name" value="AmyAc_bac2_AmyA"/>
    <property type="match status" value="1"/>
</dbReference>
<feature type="region of interest" description="Disordered" evidence="4">
    <location>
        <begin position="28"/>
        <end position="56"/>
    </location>
</feature>
<feature type="chain" id="PRO_5017700383" description="Alpha-amylase" evidence="5">
    <location>
        <begin position="25"/>
        <end position="576"/>
    </location>
</feature>
<dbReference type="InterPro" id="IPR006046">
    <property type="entry name" value="Alpha_amylase"/>
</dbReference>
<feature type="signal peptide" evidence="5">
    <location>
        <begin position="1"/>
        <end position="24"/>
    </location>
</feature>
<dbReference type="InterPro" id="IPR045857">
    <property type="entry name" value="O16G_dom_2"/>
</dbReference>
<dbReference type="InterPro" id="IPR006047">
    <property type="entry name" value="GH13_cat_dom"/>
</dbReference>
<dbReference type="PANTHER" id="PTHR10357">
    <property type="entry name" value="ALPHA-AMYLASE FAMILY MEMBER"/>
    <property type="match status" value="1"/>
</dbReference>
<keyword evidence="3" id="KW-0119">Carbohydrate metabolism</keyword>
<proteinExistence type="inferred from homology"/>
<keyword evidence="3" id="KW-0378">Hydrolase</keyword>
<keyword evidence="3" id="KW-0326">Glycosidase</keyword>
<keyword evidence="5" id="KW-0732">Signal</keyword>
<dbReference type="Gene3D" id="3.90.400.10">
    <property type="entry name" value="Oligo-1,6-glucosidase, Domain 2"/>
    <property type="match status" value="1"/>
</dbReference>
<sequence>MKKRILLISCLMFVLLAVSGCKKADINKNPSDLNQEDSQKEKEENAEVTPEGEMSQEETKAVVPYDYVQDLNIIDDNYRNFYEIFVYSFYDSNGDGIGDINGVISKLDYINDGNDETDTDLGFNGIWLMPIMPSTTYHKYDVTDYYDIDSQYGTLDDFKRLILECHKRGINLIIDYVFNHTSSKHPWFLEAVSYLESLKEGEEPDLEKCPYIGYYHFTKDYNGSKTYYKAGNSDWYYEGVFWDQMPDLALENENVRKELEDIAKFWLDLGVDGFRLDAAKEYYSGEKDRNIEVLKWFTDYVKSVKEDAYIVAEVWEGEATIAAYYESGIPSLFNFPLSQHNGLITNTARRLGASSGKDFAKTLIRLNKEYSKGNSKFIDAPFISNHDTTRISAQCINNEDQMKMSAGMLLTMNGSPYVYYGEEIGMNSMGSKDENKRLPMQWSVADTKGITTPPVNSDSVEQKLPPVDEQMKDPLSLYNYYKRAVRIRNENPEIARGDMSVIEELCTKDISAIKKVYKDSEIVILYNINTEPANISLKDAGLTDLDIRGYLSVDGNAVTISEGVVSMPKYSIVILK</sequence>